<accession>A0ABR2GYQ0</accession>
<evidence type="ECO:0008006" key="6">
    <source>
        <dbReference type="Google" id="ProtNLM"/>
    </source>
</evidence>
<reference evidence="4 5" key="1">
    <citation type="submission" date="2024-04" db="EMBL/GenBank/DDBJ databases">
        <title>Tritrichomonas musculus Genome.</title>
        <authorList>
            <person name="Alves-Ferreira E."/>
            <person name="Grigg M."/>
            <person name="Lorenzi H."/>
            <person name="Galac M."/>
        </authorList>
    </citation>
    <scope>NUCLEOTIDE SEQUENCE [LARGE SCALE GENOMIC DNA]</scope>
    <source>
        <strain evidence="4 5">EAF2021</strain>
    </source>
</reference>
<dbReference type="EMBL" id="JAPFFF010000055">
    <property type="protein sequence ID" value="KAK8838472.1"/>
    <property type="molecule type" value="Genomic_DNA"/>
</dbReference>
<evidence type="ECO:0000313" key="5">
    <source>
        <dbReference type="Proteomes" id="UP001470230"/>
    </source>
</evidence>
<evidence type="ECO:0000313" key="4">
    <source>
        <dbReference type="EMBL" id="KAK8838472.1"/>
    </source>
</evidence>
<evidence type="ECO:0000256" key="1">
    <source>
        <dbReference type="ARBA" id="ARBA00022737"/>
    </source>
</evidence>
<keyword evidence="2 3" id="KW-0040">ANK repeat</keyword>
<dbReference type="SMART" id="SM00248">
    <property type="entry name" value="ANK"/>
    <property type="match status" value="10"/>
</dbReference>
<dbReference type="Pfam" id="PF12796">
    <property type="entry name" value="Ank_2"/>
    <property type="match status" value="3"/>
</dbReference>
<dbReference type="Gene3D" id="1.25.40.20">
    <property type="entry name" value="Ankyrin repeat-containing domain"/>
    <property type="match status" value="4"/>
</dbReference>
<keyword evidence="5" id="KW-1185">Reference proteome</keyword>
<gene>
    <name evidence="4" type="ORF">M9Y10_033099</name>
</gene>
<dbReference type="PROSITE" id="PS50297">
    <property type="entry name" value="ANK_REP_REGION"/>
    <property type="match status" value="1"/>
</dbReference>
<protein>
    <recommendedName>
        <fullName evidence="6">Ankyrin</fullName>
    </recommendedName>
</protein>
<dbReference type="PANTHER" id="PTHR24198:SF165">
    <property type="entry name" value="ANKYRIN REPEAT-CONTAINING PROTEIN-RELATED"/>
    <property type="match status" value="1"/>
</dbReference>
<organism evidence="4 5">
    <name type="scientific">Tritrichomonas musculus</name>
    <dbReference type="NCBI Taxonomy" id="1915356"/>
    <lineage>
        <taxon>Eukaryota</taxon>
        <taxon>Metamonada</taxon>
        <taxon>Parabasalia</taxon>
        <taxon>Tritrichomonadida</taxon>
        <taxon>Tritrichomonadidae</taxon>
        <taxon>Tritrichomonas</taxon>
    </lineage>
</organism>
<proteinExistence type="predicted"/>
<dbReference type="PANTHER" id="PTHR24198">
    <property type="entry name" value="ANKYRIN REPEAT AND PROTEIN KINASE DOMAIN-CONTAINING PROTEIN"/>
    <property type="match status" value="1"/>
</dbReference>
<dbReference type="InterPro" id="IPR002110">
    <property type="entry name" value="Ankyrin_rpt"/>
</dbReference>
<sequence length="525" mass="60709">MFNNKRDNNDEENEEKITETIEYTKEDTALNMALTNEKLEIVKILLAKSNIDPNSKSIIKKKYQTDENAAFNIAIEKEYFDIARIFLSIKELDPNIKSINNRIEETPLSIAIAKGNMGFVKELISKDGIDINQLIRCSETIFTGYQKRYYYNDDYEDDMYYGDYDNGRYKESFQMKNILYIAIEQNDIDFINILLAHKDIDVNILTNSGHYSYDGKENQETPLLLAVKKENIKIIQKLLDHPNIDVNKKSIMRNSYLELFGRCRCVGQIRSEKSALYLAVENGYTEIVKLLLSVKDINVNDKFVYNEKVKEEKTLLHVAFESMHFEIILLLLKRNDLDVNAKKTITIIGEFGQKTESQKTPLYMLVELGLTAVVELLLQRKDIKINEKSVFTRKGCTKYVDVVVNYEGDMDSLPVEKEDYREEKTVLLAAVEHENIEMVSLLLSHPDINVNDKTTTRNIINDLELRKKTQNNTSTTALHIAVKHKNVEIIQLLLNHKKINVNVVDNNNKRPVDLANDIAIKKLFQ</sequence>
<dbReference type="Proteomes" id="UP001470230">
    <property type="component" value="Unassembled WGS sequence"/>
</dbReference>
<dbReference type="Pfam" id="PF00023">
    <property type="entry name" value="Ank"/>
    <property type="match status" value="1"/>
</dbReference>
<evidence type="ECO:0000256" key="2">
    <source>
        <dbReference type="ARBA" id="ARBA00023043"/>
    </source>
</evidence>
<dbReference type="SUPFAM" id="SSF48403">
    <property type="entry name" value="Ankyrin repeat"/>
    <property type="match status" value="2"/>
</dbReference>
<dbReference type="PROSITE" id="PS50088">
    <property type="entry name" value="ANK_REPEAT"/>
    <property type="match status" value="1"/>
</dbReference>
<feature type="repeat" description="ANK" evidence="3">
    <location>
        <begin position="473"/>
        <end position="496"/>
    </location>
</feature>
<comment type="caution">
    <text evidence="4">The sequence shown here is derived from an EMBL/GenBank/DDBJ whole genome shotgun (WGS) entry which is preliminary data.</text>
</comment>
<name>A0ABR2GYQ0_9EUKA</name>
<dbReference type="InterPro" id="IPR036770">
    <property type="entry name" value="Ankyrin_rpt-contain_sf"/>
</dbReference>
<evidence type="ECO:0000256" key="3">
    <source>
        <dbReference type="PROSITE-ProRule" id="PRU00023"/>
    </source>
</evidence>
<keyword evidence="1" id="KW-0677">Repeat</keyword>